<feature type="region of interest" description="Disordered" evidence="13">
    <location>
        <begin position="94"/>
        <end position="164"/>
    </location>
</feature>
<dbReference type="EMBL" id="JBDJPC010000004">
    <property type="protein sequence ID" value="KAL1505776.1"/>
    <property type="molecule type" value="Genomic_DNA"/>
</dbReference>
<protein>
    <recommendedName>
        <fullName evidence="11">YLP motif-containing protein 1</fullName>
    </recommendedName>
    <alternativeName>
        <fullName evidence="12">Nuclear protein ZAP3</fullName>
    </alternativeName>
</protein>
<dbReference type="Proteomes" id="UP001566132">
    <property type="component" value="Unassembled WGS sequence"/>
</dbReference>
<evidence type="ECO:0000256" key="1">
    <source>
        <dbReference type="ARBA" id="ARBA00004324"/>
    </source>
</evidence>
<evidence type="ECO:0000256" key="12">
    <source>
        <dbReference type="ARBA" id="ARBA00083294"/>
    </source>
</evidence>
<feature type="region of interest" description="Disordered" evidence="13">
    <location>
        <begin position="181"/>
        <end position="202"/>
    </location>
</feature>
<dbReference type="PANTHER" id="PTHR13413">
    <property type="entry name" value="YLP MOTIF CONTAINING PROTEIN NUCLEAR PROTEIN ZAP"/>
    <property type="match status" value="1"/>
</dbReference>
<feature type="compositionally biased region" description="Basic and acidic residues" evidence="13">
    <location>
        <begin position="677"/>
        <end position="713"/>
    </location>
</feature>
<evidence type="ECO:0000256" key="9">
    <source>
        <dbReference type="ARBA" id="ARBA00058677"/>
    </source>
</evidence>
<evidence type="ECO:0000256" key="8">
    <source>
        <dbReference type="ARBA" id="ARBA00023242"/>
    </source>
</evidence>
<keyword evidence="16" id="KW-1185">Reference proteome</keyword>
<dbReference type="FunFam" id="3.40.50.300:FF:000399">
    <property type="entry name" value="YLP motif containing 1"/>
    <property type="match status" value="1"/>
</dbReference>
<accession>A0ABD1EXK8</accession>
<comment type="subunit">
    <text evidence="10">Interacts with PPP1CA and NCOA5. Forms a complex with ILF2, ILF3, KHDRBS1, RBMX, NCOA5 and PPP1CA.</text>
</comment>
<feature type="compositionally biased region" description="Polar residues" evidence="13">
    <location>
        <begin position="133"/>
        <end position="146"/>
    </location>
</feature>
<evidence type="ECO:0000256" key="6">
    <source>
        <dbReference type="ARBA" id="ARBA00023015"/>
    </source>
</evidence>
<feature type="region of interest" description="Disordered" evidence="13">
    <location>
        <begin position="667"/>
        <end position="800"/>
    </location>
</feature>
<dbReference type="PANTHER" id="PTHR13413:SF0">
    <property type="entry name" value="YLP MOTIF-CONTAINING PROTEIN 1"/>
    <property type="match status" value="1"/>
</dbReference>
<organism evidence="15 16">
    <name type="scientific">Hypothenemus hampei</name>
    <name type="common">Coffee berry borer</name>
    <dbReference type="NCBI Taxonomy" id="57062"/>
    <lineage>
        <taxon>Eukaryota</taxon>
        <taxon>Metazoa</taxon>
        <taxon>Ecdysozoa</taxon>
        <taxon>Arthropoda</taxon>
        <taxon>Hexapoda</taxon>
        <taxon>Insecta</taxon>
        <taxon>Pterygota</taxon>
        <taxon>Neoptera</taxon>
        <taxon>Endopterygota</taxon>
        <taxon>Coleoptera</taxon>
        <taxon>Polyphaga</taxon>
        <taxon>Cucujiformia</taxon>
        <taxon>Curculionidae</taxon>
        <taxon>Scolytinae</taxon>
        <taxon>Hypothenemus</taxon>
    </lineage>
</organism>
<evidence type="ECO:0000313" key="15">
    <source>
        <dbReference type="EMBL" id="KAL1505776.1"/>
    </source>
</evidence>
<dbReference type="InterPro" id="IPR026314">
    <property type="entry name" value="YLP_motif_con_p1"/>
</dbReference>
<evidence type="ECO:0000256" key="7">
    <source>
        <dbReference type="ARBA" id="ARBA00023163"/>
    </source>
</evidence>
<feature type="compositionally biased region" description="Pro residues" evidence="13">
    <location>
        <begin position="101"/>
        <end position="119"/>
    </location>
</feature>
<dbReference type="AlphaFoldDB" id="A0ABD1EXK8"/>
<dbReference type="SUPFAM" id="SSF52540">
    <property type="entry name" value="P-loop containing nucleoside triphosphate hydrolases"/>
    <property type="match status" value="1"/>
</dbReference>
<dbReference type="Pfam" id="PF26583">
    <property type="entry name" value="Spectrin_YLPM1"/>
    <property type="match status" value="1"/>
</dbReference>
<feature type="domain" description="YLPM1-like spectrin repeat" evidence="14">
    <location>
        <begin position="161"/>
        <end position="270"/>
    </location>
</feature>
<feature type="region of interest" description="Disordered" evidence="13">
    <location>
        <begin position="365"/>
        <end position="384"/>
    </location>
</feature>
<comment type="function">
    <text evidence="9">Plays a role in the reduction of telomerase activity during differentiation of embryonic stem cells by binding to the core promoter of TERT and controlling its down-regulation.</text>
</comment>
<proteinExistence type="predicted"/>
<keyword evidence="2" id="KW-0488">Methylation</keyword>
<dbReference type="Pfam" id="PF13671">
    <property type="entry name" value="AAA_33"/>
    <property type="match status" value="1"/>
</dbReference>
<keyword evidence="4" id="KW-1017">Isopeptide bond</keyword>
<reference evidence="15 16" key="1">
    <citation type="submission" date="2024-05" db="EMBL/GenBank/DDBJ databases">
        <title>Genetic variation in Jamaican populations of the coffee berry borer (Hypothenemus hampei).</title>
        <authorList>
            <person name="Errbii M."/>
            <person name="Myrie A."/>
        </authorList>
    </citation>
    <scope>NUCLEOTIDE SEQUENCE [LARGE SCALE GENOMIC DNA]</scope>
    <source>
        <strain evidence="15">JA-Hopewell-2020-01-JO</strain>
        <tissue evidence="15">Whole body</tissue>
    </source>
</reference>
<dbReference type="InterPro" id="IPR058903">
    <property type="entry name" value="Spectrin_YLPM1-like"/>
</dbReference>
<keyword evidence="3" id="KW-0678">Repressor</keyword>
<comment type="caution">
    <text evidence="15">The sequence shown here is derived from an EMBL/GenBank/DDBJ whole genome shotgun (WGS) entry which is preliminary data.</text>
</comment>
<feature type="compositionally biased region" description="Basic and acidic residues" evidence="13">
    <location>
        <begin position="365"/>
        <end position="374"/>
    </location>
</feature>
<gene>
    <name evidence="15" type="ORF">ABEB36_005260</name>
</gene>
<dbReference type="InterPro" id="IPR027417">
    <property type="entry name" value="P-loop_NTPase"/>
</dbReference>
<evidence type="ECO:0000256" key="5">
    <source>
        <dbReference type="ARBA" id="ARBA00022843"/>
    </source>
</evidence>
<feature type="compositionally biased region" description="Acidic residues" evidence="13">
    <location>
        <begin position="747"/>
        <end position="758"/>
    </location>
</feature>
<evidence type="ECO:0000313" key="16">
    <source>
        <dbReference type="Proteomes" id="UP001566132"/>
    </source>
</evidence>
<feature type="compositionally biased region" description="Polar residues" evidence="13">
    <location>
        <begin position="779"/>
        <end position="796"/>
    </location>
</feature>
<dbReference type="Gene3D" id="3.40.50.300">
    <property type="entry name" value="P-loop containing nucleotide triphosphate hydrolases"/>
    <property type="match status" value="1"/>
</dbReference>
<comment type="subcellular location">
    <subcellularLocation>
        <location evidence="1">Nucleus speckle</location>
    </subcellularLocation>
</comment>
<keyword evidence="5" id="KW-0832">Ubl conjugation</keyword>
<evidence type="ECO:0000256" key="13">
    <source>
        <dbReference type="SAM" id="MobiDB-lite"/>
    </source>
</evidence>
<evidence type="ECO:0000259" key="14">
    <source>
        <dbReference type="Pfam" id="PF26583"/>
    </source>
</evidence>
<evidence type="ECO:0000256" key="2">
    <source>
        <dbReference type="ARBA" id="ARBA00022481"/>
    </source>
</evidence>
<sequence length="1012" mass="116765">MSWPGWQSTVPPIQNLVPTPSRQSAVISSAINPAPAIVAPAAPASLAAGVQYSPEQWAQIQQQNWQQWAQWQQQYQQWHQQYGAEYQKSLNALSVSNPNTSIPPPPPIENNKPPPPPPPEDNRINNFKPIATGYTTTPRPNQQYNWPNPGKRPLPQAKEHEKNKRQMLDVQNNYNKQIKGSAAWQNQPPPNSQTQSQKVTSLEELTEAENKFDKEFTAWEGQFNKWKEQNANHPDKTQYLQYEKKWEAWRNSLLDRREQMRKKRISLQAAMSTSVVKPPFTINQTFREPPPQKGTFVQENQFSENLFSRPPPTQNDEPLNFNSHSKCTETYPQNGSENLDTGVNFLKSSSPGPSGIPGLDLVKEGADQEEKQIEEQNSANVSKGPDLDAISKGINSILGDTKLLNILSMVSKNQNLTSAFGIDNQSKSESSKTIPSLLNMPVQRPGYEQLSNQELNDDHSEPYKLNQFETVNNFDDQTRMSFTNGPNDQEFSYESSYLANRTGRTNNFYRQSFNVNLNGNFNKNVPNSRGGDSEGNDFMHHHDSQSNFNNTYQTFNKYETQNHFEDENEEPWKKPEDFDKYNIFSEECMPHQNTIENVQSDEPLFVPQTVIDYEHKRLKEPEPEITVDIIRSFDYRHKQVNRIPYPQRPIWLSSTLRNIQQFDPLGTTRFNTNDRTMFLEREPSRYPPERSDTFSRRPHLDEKQRNNEFSRDRHFNRRATQHDHTRFRSDVNQKQNQEMEAKNPSLELEELSDDDEWMDEKRFGTNKENSAPQKVPDNPHSSRVLTNQTPSQNTTLECLINPPGRYARPVKIVIILRGPPGSGKSYLAKLIKDKEVENGGSAPRILSLDDFFLVGSDSEELPNGKYNEMKYKAELEEPYRQELIKVFKKTITEGYFQFIVVDNVNQKVKNFGEMWSFAKQNGFQVYICQLDLDPELCTRRNIHNRSRSYIEDCIAGWEPTPAHHPLIDATNFLQSPDPIAEVEMEEADQIEEHEDDIGEVKIILQRRKSSLV</sequence>
<feature type="compositionally biased region" description="Basic and acidic residues" evidence="13">
    <location>
        <begin position="720"/>
        <end position="741"/>
    </location>
</feature>
<name>A0ABD1EXK8_HYPHA</name>
<dbReference type="GO" id="GO:0016607">
    <property type="term" value="C:nuclear speck"/>
    <property type="evidence" value="ECO:0007669"/>
    <property type="project" value="UniProtKB-SubCell"/>
</dbReference>
<evidence type="ECO:0000256" key="11">
    <source>
        <dbReference type="ARBA" id="ARBA00068971"/>
    </source>
</evidence>
<evidence type="ECO:0000256" key="10">
    <source>
        <dbReference type="ARBA" id="ARBA00065932"/>
    </source>
</evidence>
<keyword evidence="7" id="KW-0804">Transcription</keyword>
<keyword evidence="6" id="KW-0805">Transcription regulation</keyword>
<keyword evidence="8" id="KW-0539">Nucleus</keyword>
<evidence type="ECO:0000256" key="3">
    <source>
        <dbReference type="ARBA" id="ARBA00022491"/>
    </source>
</evidence>
<evidence type="ECO:0000256" key="4">
    <source>
        <dbReference type="ARBA" id="ARBA00022499"/>
    </source>
</evidence>